<feature type="chain" id="PRO_5031512194" evidence="3">
    <location>
        <begin position="28"/>
        <end position="573"/>
    </location>
</feature>
<dbReference type="InterPro" id="IPR011707">
    <property type="entry name" value="Cu-oxidase-like_N"/>
</dbReference>
<proteinExistence type="predicted"/>
<dbReference type="CDD" id="cd04232">
    <property type="entry name" value="CuRO_1_CueO_FtsP"/>
    <property type="match status" value="1"/>
</dbReference>
<dbReference type="EMBL" id="JACHGO010000003">
    <property type="protein sequence ID" value="MBB5143038.1"/>
    <property type="molecule type" value="Genomic_DNA"/>
</dbReference>
<evidence type="ECO:0000313" key="7">
    <source>
        <dbReference type="Proteomes" id="UP000539075"/>
    </source>
</evidence>
<evidence type="ECO:0000259" key="4">
    <source>
        <dbReference type="Pfam" id="PF07731"/>
    </source>
</evidence>
<dbReference type="Pfam" id="PF07732">
    <property type="entry name" value="Cu-oxidase_3"/>
    <property type="match status" value="1"/>
</dbReference>
<evidence type="ECO:0000313" key="6">
    <source>
        <dbReference type="EMBL" id="MBB5143038.1"/>
    </source>
</evidence>
<evidence type="ECO:0000259" key="5">
    <source>
        <dbReference type="Pfam" id="PF07732"/>
    </source>
</evidence>
<dbReference type="InterPro" id="IPR045087">
    <property type="entry name" value="Cu-oxidase_fam"/>
</dbReference>
<dbReference type="RefSeq" id="WP_183718411.1">
    <property type="nucleotide sequence ID" value="NZ_JACHGO010000003.1"/>
</dbReference>
<feature type="signal peptide" evidence="3">
    <location>
        <begin position="1"/>
        <end position="27"/>
    </location>
</feature>
<dbReference type="PANTHER" id="PTHR48267">
    <property type="entry name" value="CUPREDOXIN SUPERFAMILY PROTEIN"/>
    <property type="match status" value="1"/>
</dbReference>
<dbReference type="GO" id="GO:0005507">
    <property type="term" value="F:copper ion binding"/>
    <property type="evidence" value="ECO:0007669"/>
    <property type="project" value="InterPro"/>
</dbReference>
<comment type="caution">
    <text evidence="6">The sequence shown here is derived from an EMBL/GenBank/DDBJ whole genome shotgun (WGS) entry which is preliminary data.</text>
</comment>
<keyword evidence="1" id="KW-0479">Metal-binding</keyword>
<protein>
    <submittedName>
        <fullName evidence="6">Blue copper oxidase</fullName>
    </submittedName>
</protein>
<sequence>MTRRDLIKLLSILGVSSMLPFGHSAFAAAQPSLPIPPLLRPDANGRIRLKIQQGQSQWGHHPTATWGYNGPLLGPALSLQRGQKVQMEVENALNESTVVHWHGLEIPGIVDGGPQSSIAPGGIWKPELVIDQPAATCWLHPHPHAKTGRQVAMGLAGLILISDDESQRLPLPKTWGVDDIPVILQDKRLNAAGQIDYTMDDISAAVGWFGDLMLTNGSPYPQHAAPRGWLRLRLLNGSNARSMRLAASDSRPLYVIASDGGFLAEPVKLTELPILMGERFEVLVDLRDGKAFDLVTLPVKQMGMTLPPFDRPLPVLRIQPTESKGNTVLPDQLAALPPLPKLDGLPVRTLKLSMNPILDQRGMEQLMQRYGHAAMAGMSMDMHSGATAASDPHAGHGSMDMSSAGQDMGHNMNQGMNHNMGQSQNAAMGHSMSDMPNQGMDHGAMTMDAPQQAPGQFDLWRSNYINGQAFMMNKPMFDAKKGQYERWIISGVGDMMLHPFHIHGTQFRILSEDGAPPQKHRSGFKDIVRVEGKVSEVLVRFDHLAPKEHAYMAHCHLLEHEDTGMMLAFTVSG</sequence>
<dbReference type="InterPro" id="IPR008972">
    <property type="entry name" value="Cupredoxin"/>
</dbReference>
<dbReference type="SUPFAM" id="SSF49503">
    <property type="entry name" value="Cupredoxins"/>
    <property type="match status" value="3"/>
</dbReference>
<evidence type="ECO:0000256" key="2">
    <source>
        <dbReference type="ARBA" id="ARBA00023002"/>
    </source>
</evidence>
<dbReference type="GO" id="GO:0016491">
    <property type="term" value="F:oxidoreductase activity"/>
    <property type="evidence" value="ECO:0007669"/>
    <property type="project" value="UniProtKB-KW"/>
</dbReference>
<feature type="domain" description="Plastocyanin-like" evidence="4">
    <location>
        <begin position="455"/>
        <end position="572"/>
    </location>
</feature>
<gene>
    <name evidence="6" type="ORF">HNQ38_001126</name>
</gene>
<evidence type="ECO:0000256" key="3">
    <source>
        <dbReference type="SAM" id="SignalP"/>
    </source>
</evidence>
<evidence type="ECO:0000256" key="1">
    <source>
        <dbReference type="ARBA" id="ARBA00022723"/>
    </source>
</evidence>
<dbReference type="Proteomes" id="UP000539075">
    <property type="component" value="Unassembled WGS sequence"/>
</dbReference>
<dbReference type="InterPro" id="IPR002355">
    <property type="entry name" value="Cu_oxidase_Cu_BS"/>
</dbReference>
<dbReference type="Pfam" id="PF07731">
    <property type="entry name" value="Cu-oxidase_2"/>
    <property type="match status" value="1"/>
</dbReference>
<keyword evidence="7" id="KW-1185">Reference proteome</keyword>
<dbReference type="Gene3D" id="2.60.40.420">
    <property type="entry name" value="Cupredoxins - blue copper proteins"/>
    <property type="match status" value="3"/>
</dbReference>
<dbReference type="CDD" id="cd13867">
    <property type="entry name" value="CuRO_2_CueO_FtsP"/>
    <property type="match status" value="1"/>
</dbReference>
<dbReference type="CDD" id="cd13890">
    <property type="entry name" value="CuRO_3_CueO_FtsP"/>
    <property type="match status" value="1"/>
</dbReference>
<dbReference type="NCBIfam" id="NF008205">
    <property type="entry name" value="PRK10965.1"/>
    <property type="match status" value="1"/>
</dbReference>
<dbReference type="InterPro" id="IPR011706">
    <property type="entry name" value="Cu-oxidase_C"/>
</dbReference>
<reference evidence="6 7" key="1">
    <citation type="submission" date="2020-08" db="EMBL/GenBank/DDBJ databases">
        <title>Genomic Encyclopedia of Type Strains, Phase IV (KMG-IV): sequencing the most valuable type-strain genomes for metagenomic binning, comparative biology and taxonomic classification.</title>
        <authorList>
            <person name="Goeker M."/>
        </authorList>
    </citation>
    <scope>NUCLEOTIDE SEQUENCE [LARGE SCALE GENOMIC DNA]</scope>
    <source>
        <strain evidence="6 7">DSM 11275</strain>
    </source>
</reference>
<dbReference type="PANTHER" id="PTHR48267:SF1">
    <property type="entry name" value="BILIRUBIN OXIDASE"/>
    <property type="match status" value="1"/>
</dbReference>
<organism evidence="6 7">
    <name type="scientific">Desulfovibrio intestinalis</name>
    <dbReference type="NCBI Taxonomy" id="58621"/>
    <lineage>
        <taxon>Bacteria</taxon>
        <taxon>Pseudomonadati</taxon>
        <taxon>Thermodesulfobacteriota</taxon>
        <taxon>Desulfovibrionia</taxon>
        <taxon>Desulfovibrionales</taxon>
        <taxon>Desulfovibrionaceae</taxon>
        <taxon>Desulfovibrio</taxon>
    </lineage>
</organism>
<dbReference type="AlphaFoldDB" id="A0A7W8C1D3"/>
<dbReference type="PROSITE" id="PS00080">
    <property type="entry name" value="MULTICOPPER_OXIDASE2"/>
    <property type="match status" value="1"/>
</dbReference>
<keyword evidence="3" id="KW-0732">Signal</keyword>
<name>A0A7W8C1D3_9BACT</name>
<feature type="domain" description="Plastocyanin-like" evidence="5">
    <location>
        <begin position="56"/>
        <end position="165"/>
    </location>
</feature>
<accession>A0A7W8C1D3</accession>
<keyword evidence="2" id="KW-0560">Oxidoreductase</keyword>